<dbReference type="Proteomes" id="UP000785679">
    <property type="component" value="Unassembled WGS sequence"/>
</dbReference>
<dbReference type="InterPro" id="IPR013763">
    <property type="entry name" value="Cyclin-like_dom"/>
</dbReference>
<name>A0A8J8T869_HALGN</name>
<feature type="domain" description="Cyclin C-terminal" evidence="5">
    <location>
        <begin position="226"/>
        <end position="351"/>
    </location>
</feature>
<gene>
    <name evidence="6" type="ORF">FGO68_gene11156</name>
</gene>
<dbReference type="InterPro" id="IPR036915">
    <property type="entry name" value="Cyclin-like_sf"/>
</dbReference>
<dbReference type="InterPro" id="IPR039361">
    <property type="entry name" value="Cyclin"/>
</dbReference>
<dbReference type="CDD" id="cd20529">
    <property type="entry name" value="CYCLIN_CCNJ-like_rpt2"/>
    <property type="match status" value="1"/>
</dbReference>
<feature type="region of interest" description="Disordered" evidence="3">
    <location>
        <begin position="1"/>
        <end position="22"/>
    </location>
</feature>
<feature type="domain" description="Cyclin-like" evidence="4">
    <location>
        <begin position="126"/>
        <end position="217"/>
    </location>
</feature>
<dbReference type="OrthoDB" id="285802at2759"/>
<sequence>MAQIKFNPYRRDTNSSVTTEGEGINYEDGRSLPHFNGLSMCCYAPLLAYQEHITCSDCSTLFNKKGVMTLKEEQEYFETDISPFEQYRAILEQETYQLQSEHAKGFSRYEPDSYYVRSGERKKLVQLLFHLGAKLDQSPLTIHLAVRLLDRVFSLLGGAKDNVAPESYQLIANGCLLLAAKFEELDMKIPLIMDLQATSKYKLGYHQLKGVQSELLTLLDFDLMAVTPYHVLSLLFATGLLVSTDQKQYIEKDISERTLVKVREYAQFFCDLLAEHYEITARYPPSKVAMGCLYLARRCCHVKEAWSEAIEGYTGYRLCEFQEVIRSIERCQEVKVLMQYAEQNFREVPRPWEIEKQALMRLREESQRRKEAFNDHVFDRFLASRDISDPYRDCALPAKRKAPGFSRVEALTLHIARKIDFTDVLPNDEITVERVEESIDEILVFGELRTSSNQAVVIEKGKKAKKRQTKVEGSGPTEKENWEDLQEKVSVKKREMLKQKGNTLTRQGNTGLLLR</sequence>
<dbReference type="InterPro" id="IPR004367">
    <property type="entry name" value="Cyclin_C-dom"/>
</dbReference>
<evidence type="ECO:0000256" key="3">
    <source>
        <dbReference type="SAM" id="MobiDB-lite"/>
    </source>
</evidence>
<dbReference type="PANTHER" id="PTHR10177">
    <property type="entry name" value="CYCLINS"/>
    <property type="match status" value="1"/>
</dbReference>
<dbReference type="AlphaFoldDB" id="A0A8J8T869"/>
<evidence type="ECO:0000256" key="2">
    <source>
        <dbReference type="RuleBase" id="RU000383"/>
    </source>
</evidence>
<comment type="similarity">
    <text evidence="2">Belongs to the cyclin family.</text>
</comment>
<dbReference type="Gene3D" id="1.10.472.10">
    <property type="entry name" value="Cyclin-like"/>
    <property type="match status" value="2"/>
</dbReference>
<feature type="region of interest" description="Disordered" evidence="3">
    <location>
        <begin position="463"/>
        <end position="484"/>
    </location>
</feature>
<accession>A0A8J8T869</accession>
<feature type="domain" description="Cyclin-like" evidence="4">
    <location>
        <begin position="248"/>
        <end position="334"/>
    </location>
</feature>
<comment type="caution">
    <text evidence="6">The sequence shown here is derived from an EMBL/GenBank/DDBJ whole genome shotgun (WGS) entry which is preliminary data.</text>
</comment>
<dbReference type="Pfam" id="PF00134">
    <property type="entry name" value="Cyclin_N"/>
    <property type="match status" value="1"/>
</dbReference>
<proteinExistence type="inferred from homology"/>
<keyword evidence="7" id="KW-1185">Reference proteome</keyword>
<protein>
    <submittedName>
        <fullName evidence="6">Uncharacterized protein</fullName>
    </submittedName>
</protein>
<dbReference type="SMART" id="SM00385">
    <property type="entry name" value="CYCLIN"/>
    <property type="match status" value="2"/>
</dbReference>
<evidence type="ECO:0000259" key="5">
    <source>
        <dbReference type="SMART" id="SM01332"/>
    </source>
</evidence>
<evidence type="ECO:0000256" key="1">
    <source>
        <dbReference type="ARBA" id="ARBA00023127"/>
    </source>
</evidence>
<keyword evidence="1 2" id="KW-0195">Cyclin</keyword>
<feature type="compositionally biased region" description="Polar residues" evidence="3">
    <location>
        <begin position="500"/>
        <end position="515"/>
    </location>
</feature>
<dbReference type="SUPFAM" id="SSF47954">
    <property type="entry name" value="Cyclin-like"/>
    <property type="match status" value="2"/>
</dbReference>
<dbReference type="Pfam" id="PF02984">
    <property type="entry name" value="Cyclin_C"/>
    <property type="match status" value="1"/>
</dbReference>
<feature type="region of interest" description="Disordered" evidence="3">
    <location>
        <begin position="496"/>
        <end position="515"/>
    </location>
</feature>
<evidence type="ECO:0000313" key="6">
    <source>
        <dbReference type="EMBL" id="TNV85011.1"/>
    </source>
</evidence>
<reference evidence="6" key="1">
    <citation type="submission" date="2019-06" db="EMBL/GenBank/DDBJ databases">
        <authorList>
            <person name="Zheng W."/>
        </authorList>
    </citation>
    <scope>NUCLEOTIDE SEQUENCE</scope>
    <source>
        <strain evidence="6">QDHG01</strain>
    </source>
</reference>
<evidence type="ECO:0000313" key="7">
    <source>
        <dbReference type="Proteomes" id="UP000785679"/>
    </source>
</evidence>
<dbReference type="SMART" id="SM01332">
    <property type="entry name" value="Cyclin_C"/>
    <property type="match status" value="1"/>
</dbReference>
<organism evidence="6 7">
    <name type="scientific">Halteria grandinella</name>
    <dbReference type="NCBI Taxonomy" id="5974"/>
    <lineage>
        <taxon>Eukaryota</taxon>
        <taxon>Sar</taxon>
        <taxon>Alveolata</taxon>
        <taxon>Ciliophora</taxon>
        <taxon>Intramacronucleata</taxon>
        <taxon>Spirotrichea</taxon>
        <taxon>Stichotrichia</taxon>
        <taxon>Sporadotrichida</taxon>
        <taxon>Halteriidae</taxon>
        <taxon>Halteria</taxon>
    </lineage>
</organism>
<dbReference type="InterPro" id="IPR006671">
    <property type="entry name" value="Cyclin_N"/>
</dbReference>
<dbReference type="EMBL" id="RRYP01002226">
    <property type="protein sequence ID" value="TNV85011.1"/>
    <property type="molecule type" value="Genomic_DNA"/>
</dbReference>
<evidence type="ECO:0000259" key="4">
    <source>
        <dbReference type="SMART" id="SM00385"/>
    </source>
</evidence>